<dbReference type="GO" id="GO:0005525">
    <property type="term" value="F:GTP binding"/>
    <property type="evidence" value="ECO:0007669"/>
    <property type="project" value="UniProtKB-UniRule"/>
</dbReference>
<dbReference type="Pfam" id="PF03193">
    <property type="entry name" value="RsgA_GTPase"/>
    <property type="match status" value="1"/>
</dbReference>
<comment type="subcellular location">
    <subcellularLocation>
        <location evidence="3">Cytoplasm</location>
    </subcellularLocation>
</comment>
<dbReference type="PANTHER" id="PTHR32120:SF11">
    <property type="entry name" value="SMALL RIBOSOMAL SUBUNIT BIOGENESIS GTPASE RSGA 1, MITOCHONDRIAL-RELATED"/>
    <property type="match status" value="1"/>
</dbReference>
<sequence length="353" mass="39779">MALIRKRRLTDQQKRRIEKQHKSRQEELDTSNDLEGLVVQHYGRQLEVQALTIPNPHPEKPIVATGEPEPFWKPIELGSVWRCHTRTNLELLVTGDKVKWQADPNTGLGIITAIHPRTSLLTRPDRYHKVKPVAANVSLIVIVFAVLPEPAPTLIDRYLVACNDADIPALLVLNKTDLLKDDDDHLLKLVQEYRDLGYEVMLTQSDGDLTELKQRLENETVAFVGQSGVGKSSLINSIVPEALQKTNIISENSALGQHTTTSTRLIKIGENSALIDSPGIREFGLWHLDLEKIDAGFPEISDVLGHCQYRNCTHTHEKKCALKQAVEENKILARRLTSYLRLIDEITEAQQKS</sequence>
<feature type="binding site" evidence="3">
    <location>
        <begin position="174"/>
        <end position="177"/>
    </location>
    <ligand>
        <name>GTP</name>
        <dbReference type="ChEBI" id="CHEBI:37565"/>
    </ligand>
</feature>
<comment type="subunit">
    <text evidence="3">Monomer. Associates with 30S ribosomal subunit, binds 16S rRNA.</text>
</comment>
<comment type="function">
    <text evidence="3">One of several proteins that assist in the late maturation steps of the functional core of the 30S ribosomal subunit. Helps release RbfA from mature subunits. May play a role in the assembly of ribosomal proteins into the subunit. Circularly permuted GTPase that catalyzes slow GTP hydrolysis, GTPase activity is stimulated by the 30S ribosomal subunit.</text>
</comment>
<dbReference type="InterPro" id="IPR010914">
    <property type="entry name" value="RsgA_GTPase_dom"/>
</dbReference>
<comment type="similarity">
    <text evidence="3">Belongs to the TRAFAC class YlqF/YawG GTPase family. RsgA subfamily.</text>
</comment>
<keyword evidence="2 3" id="KW-0342">GTP-binding</keyword>
<dbReference type="GO" id="GO:0042274">
    <property type="term" value="P:ribosomal small subunit biogenesis"/>
    <property type="evidence" value="ECO:0007669"/>
    <property type="project" value="UniProtKB-UniRule"/>
</dbReference>
<dbReference type="PROSITE" id="PS51721">
    <property type="entry name" value="G_CP"/>
    <property type="match status" value="1"/>
</dbReference>
<keyword evidence="3" id="KW-0479">Metal-binding</keyword>
<dbReference type="GO" id="GO:0019843">
    <property type="term" value="F:rRNA binding"/>
    <property type="evidence" value="ECO:0007669"/>
    <property type="project" value="UniProtKB-KW"/>
</dbReference>
<evidence type="ECO:0000259" key="5">
    <source>
        <dbReference type="PROSITE" id="PS50936"/>
    </source>
</evidence>
<proteinExistence type="inferred from homology"/>
<dbReference type="Gene3D" id="2.40.50.140">
    <property type="entry name" value="Nucleic acid-binding proteins"/>
    <property type="match status" value="1"/>
</dbReference>
<evidence type="ECO:0000259" key="6">
    <source>
        <dbReference type="PROSITE" id="PS51721"/>
    </source>
</evidence>
<organism evidence="7 8">
    <name type="scientific">Acinetobacter gerneri DSM 14967 = CIP 107464 = MTCC 9824</name>
    <dbReference type="NCBI Taxonomy" id="1120926"/>
    <lineage>
        <taxon>Bacteria</taxon>
        <taxon>Pseudomonadati</taxon>
        <taxon>Pseudomonadota</taxon>
        <taxon>Gammaproteobacteria</taxon>
        <taxon>Moraxellales</taxon>
        <taxon>Moraxellaceae</taxon>
        <taxon>Acinetobacter</taxon>
    </lineage>
</organism>
<dbReference type="NCBIfam" id="NF008931">
    <property type="entry name" value="PRK12288.1"/>
    <property type="match status" value="1"/>
</dbReference>
<dbReference type="InterPro" id="IPR030378">
    <property type="entry name" value="G_CP_dom"/>
</dbReference>
<dbReference type="Gene3D" id="3.40.50.300">
    <property type="entry name" value="P-loop containing nucleotide triphosphate hydrolases"/>
    <property type="match status" value="1"/>
</dbReference>
<evidence type="ECO:0000256" key="3">
    <source>
        <dbReference type="HAMAP-Rule" id="MF_01820"/>
    </source>
</evidence>
<comment type="cofactor">
    <cofactor evidence="3">
        <name>Zn(2+)</name>
        <dbReference type="ChEBI" id="CHEBI:29105"/>
    </cofactor>
    <text evidence="3">Binds 1 zinc ion per subunit.</text>
</comment>
<dbReference type="CDD" id="cd01854">
    <property type="entry name" value="YjeQ_EngC"/>
    <property type="match status" value="1"/>
</dbReference>
<dbReference type="Proteomes" id="UP000013117">
    <property type="component" value="Unassembled WGS sequence"/>
</dbReference>
<feature type="binding site" evidence="3">
    <location>
        <position position="314"/>
    </location>
    <ligand>
        <name>Zn(2+)</name>
        <dbReference type="ChEBI" id="CHEBI:29105"/>
    </ligand>
</feature>
<dbReference type="GO" id="GO:0046872">
    <property type="term" value="F:metal ion binding"/>
    <property type="evidence" value="ECO:0007669"/>
    <property type="project" value="UniProtKB-KW"/>
</dbReference>
<keyword evidence="3" id="KW-0862">Zinc</keyword>
<feature type="binding site" evidence="3">
    <location>
        <position position="320"/>
    </location>
    <ligand>
        <name>Zn(2+)</name>
        <dbReference type="ChEBI" id="CHEBI:29105"/>
    </ligand>
</feature>
<keyword evidence="3" id="KW-0699">rRNA-binding</keyword>
<accession>N8ZK76</accession>
<dbReference type="PANTHER" id="PTHR32120">
    <property type="entry name" value="SMALL RIBOSOMAL SUBUNIT BIOGENESIS GTPASE RSGA"/>
    <property type="match status" value="1"/>
</dbReference>
<keyword evidence="3" id="KW-0378">Hydrolase</keyword>
<evidence type="ECO:0000256" key="1">
    <source>
        <dbReference type="ARBA" id="ARBA00022741"/>
    </source>
</evidence>
<protein>
    <recommendedName>
        <fullName evidence="3">Small ribosomal subunit biogenesis GTPase RsgA</fullName>
        <ecNumber evidence="3">3.6.1.-</ecNumber>
    </recommendedName>
</protein>
<feature type="region of interest" description="Disordered" evidence="4">
    <location>
        <begin position="1"/>
        <end position="32"/>
    </location>
</feature>
<dbReference type="NCBIfam" id="TIGR00157">
    <property type="entry name" value="ribosome small subunit-dependent GTPase A"/>
    <property type="match status" value="1"/>
</dbReference>
<dbReference type="RefSeq" id="WP_004867535.1">
    <property type="nucleotide sequence ID" value="NZ_ASYY01000048.1"/>
</dbReference>
<dbReference type="HOGENOM" id="CLU_033617_2_0_6"/>
<dbReference type="EC" id="3.6.1.-" evidence="3"/>
<dbReference type="PATRIC" id="fig|1120926.3.peg.3434"/>
<feature type="domain" description="CP-type G" evidence="6">
    <location>
        <begin position="127"/>
        <end position="283"/>
    </location>
</feature>
<dbReference type="STRING" id="202952.GCA_000747725_03367"/>
<dbReference type="EMBL" id="APPN01000080">
    <property type="protein sequence ID" value="ENV32153.1"/>
    <property type="molecule type" value="Genomic_DNA"/>
</dbReference>
<reference evidence="7 8" key="1">
    <citation type="submission" date="2013-02" db="EMBL/GenBank/DDBJ databases">
        <title>The Genome Sequence of Acinetobacter gerneri CIP 107464.</title>
        <authorList>
            <consortium name="The Broad Institute Genome Sequencing Platform"/>
            <consortium name="The Broad Institute Genome Sequencing Center for Infectious Disease"/>
            <person name="Cerqueira G."/>
            <person name="Feldgarden M."/>
            <person name="Courvalin P."/>
            <person name="Perichon B."/>
            <person name="Grillot-Courvalin C."/>
            <person name="Clermont D."/>
            <person name="Rocha E."/>
            <person name="Yoon E.-J."/>
            <person name="Nemec A."/>
            <person name="Walker B."/>
            <person name="Young S.K."/>
            <person name="Zeng Q."/>
            <person name="Gargeya S."/>
            <person name="Fitzgerald M."/>
            <person name="Haas B."/>
            <person name="Abouelleil A."/>
            <person name="Alvarado L."/>
            <person name="Arachchi H.M."/>
            <person name="Berlin A.M."/>
            <person name="Chapman S.B."/>
            <person name="Dewar J."/>
            <person name="Goldberg J."/>
            <person name="Griggs A."/>
            <person name="Gujja S."/>
            <person name="Hansen M."/>
            <person name="Howarth C."/>
            <person name="Imamovic A."/>
            <person name="Larimer J."/>
            <person name="McCowan C."/>
            <person name="Murphy C."/>
            <person name="Neiman D."/>
            <person name="Pearson M."/>
            <person name="Priest M."/>
            <person name="Roberts A."/>
            <person name="Saif S."/>
            <person name="Shea T."/>
            <person name="Sisk P."/>
            <person name="Sykes S."/>
            <person name="Wortman J."/>
            <person name="Nusbaum C."/>
            <person name="Birren B."/>
        </authorList>
    </citation>
    <scope>NUCLEOTIDE SEQUENCE [LARGE SCALE GENOMIC DNA]</scope>
    <source>
        <strain evidence="7 8">CIP 107464</strain>
    </source>
</reference>
<evidence type="ECO:0000313" key="7">
    <source>
        <dbReference type="EMBL" id="ENV32153.1"/>
    </source>
</evidence>
<dbReference type="GO" id="GO:0003924">
    <property type="term" value="F:GTPase activity"/>
    <property type="evidence" value="ECO:0007669"/>
    <property type="project" value="UniProtKB-UniRule"/>
</dbReference>
<dbReference type="SUPFAM" id="SSF52540">
    <property type="entry name" value="P-loop containing nucleoside triphosphate hydrolases"/>
    <property type="match status" value="1"/>
</dbReference>
<evidence type="ECO:0000256" key="2">
    <source>
        <dbReference type="ARBA" id="ARBA00023134"/>
    </source>
</evidence>
<dbReference type="InterPro" id="IPR012340">
    <property type="entry name" value="NA-bd_OB-fold"/>
</dbReference>
<feature type="binding site" evidence="3">
    <location>
        <position position="307"/>
    </location>
    <ligand>
        <name>Zn(2+)</name>
        <dbReference type="ChEBI" id="CHEBI:29105"/>
    </ligand>
</feature>
<dbReference type="Gene3D" id="1.10.40.50">
    <property type="entry name" value="Probable gtpase engc, domain 3"/>
    <property type="match status" value="1"/>
</dbReference>
<keyword evidence="1 3" id="KW-0547">Nucleotide-binding</keyword>
<keyword evidence="8" id="KW-1185">Reference proteome</keyword>
<feature type="binding site" evidence="3">
    <location>
        <position position="312"/>
    </location>
    <ligand>
        <name>Zn(2+)</name>
        <dbReference type="ChEBI" id="CHEBI:29105"/>
    </ligand>
</feature>
<comment type="caution">
    <text evidence="7">The sequence shown here is derived from an EMBL/GenBank/DDBJ whole genome shotgun (WGS) entry which is preliminary data.</text>
</comment>
<evidence type="ECO:0000313" key="8">
    <source>
        <dbReference type="Proteomes" id="UP000013117"/>
    </source>
</evidence>
<gene>
    <name evidence="3" type="primary">rsgA</name>
    <name evidence="7" type="ORF">F960_03539</name>
</gene>
<dbReference type="GO" id="GO:0005737">
    <property type="term" value="C:cytoplasm"/>
    <property type="evidence" value="ECO:0007669"/>
    <property type="project" value="UniProtKB-SubCell"/>
</dbReference>
<dbReference type="HAMAP" id="MF_01820">
    <property type="entry name" value="GTPase_RsgA"/>
    <property type="match status" value="1"/>
</dbReference>
<feature type="binding site" evidence="3">
    <location>
        <begin position="225"/>
        <end position="233"/>
    </location>
    <ligand>
        <name>GTP</name>
        <dbReference type="ChEBI" id="CHEBI:37565"/>
    </ligand>
</feature>
<evidence type="ECO:0000256" key="4">
    <source>
        <dbReference type="SAM" id="MobiDB-lite"/>
    </source>
</evidence>
<dbReference type="InterPro" id="IPR027417">
    <property type="entry name" value="P-loop_NTPase"/>
</dbReference>
<dbReference type="OrthoDB" id="9809485at2"/>
<dbReference type="PROSITE" id="PS50936">
    <property type="entry name" value="ENGC_GTPASE"/>
    <property type="match status" value="1"/>
</dbReference>
<dbReference type="InterPro" id="IPR004881">
    <property type="entry name" value="Ribosome_biogen_GTPase_RsgA"/>
</dbReference>
<keyword evidence="3" id="KW-0963">Cytoplasm</keyword>
<dbReference type="AlphaFoldDB" id="N8ZK76"/>
<name>N8ZK76_9GAMM</name>
<dbReference type="GeneID" id="84210801"/>
<dbReference type="eggNOG" id="COG1162">
    <property type="taxonomic scope" value="Bacteria"/>
</dbReference>
<feature type="domain" description="EngC GTPase" evidence="5">
    <location>
        <begin position="135"/>
        <end position="281"/>
    </location>
</feature>
<keyword evidence="3" id="KW-0694">RNA-binding</keyword>
<keyword evidence="3" id="KW-0690">Ribosome biogenesis</keyword>